<gene>
    <name evidence="1" type="ORF">C8E89_10191</name>
</gene>
<dbReference type="Proteomes" id="UP000247781">
    <property type="component" value="Unassembled WGS sequence"/>
</dbReference>
<evidence type="ECO:0000313" key="1">
    <source>
        <dbReference type="EMBL" id="PXX12943.1"/>
    </source>
</evidence>
<dbReference type="EMBL" id="QJJU01000001">
    <property type="protein sequence ID" value="PXX12943.1"/>
    <property type="molecule type" value="Genomic_DNA"/>
</dbReference>
<organism evidence="1 2">
    <name type="scientific">Mycolicibacterium moriokaense</name>
    <dbReference type="NCBI Taxonomy" id="39691"/>
    <lineage>
        <taxon>Bacteria</taxon>
        <taxon>Bacillati</taxon>
        <taxon>Actinomycetota</taxon>
        <taxon>Actinomycetes</taxon>
        <taxon>Mycobacteriales</taxon>
        <taxon>Mycobacteriaceae</taxon>
        <taxon>Mycolicibacterium</taxon>
    </lineage>
</organism>
<comment type="caution">
    <text evidence="1">The sequence shown here is derived from an EMBL/GenBank/DDBJ whole genome shotgun (WGS) entry which is preliminary data.</text>
</comment>
<keyword evidence="2" id="KW-1185">Reference proteome</keyword>
<dbReference type="RefSeq" id="WP_181428004.1">
    <property type="nucleotide sequence ID" value="NZ_QJJU01000001.1"/>
</dbReference>
<protein>
    <submittedName>
        <fullName evidence="1">Uncharacterized protein</fullName>
    </submittedName>
</protein>
<reference evidence="2" key="1">
    <citation type="submission" date="2018-05" db="EMBL/GenBank/DDBJ databases">
        <authorList>
            <person name="Deangelis K."/>
            <person name="Huntemann M."/>
            <person name="Clum A."/>
            <person name="Pillay M."/>
            <person name="Palaniappan K."/>
            <person name="Varghese N."/>
            <person name="Mikhailova N."/>
            <person name="Stamatis D."/>
            <person name="Reddy T."/>
            <person name="Daum C."/>
            <person name="Shapiro N."/>
            <person name="Ivanova N."/>
            <person name="Kyrpides N."/>
            <person name="Woyke T."/>
        </authorList>
    </citation>
    <scope>NUCLEOTIDE SEQUENCE [LARGE SCALE GENOMIC DNA]</scope>
    <source>
        <strain evidence="2">GAS496</strain>
    </source>
</reference>
<dbReference type="AlphaFoldDB" id="A0A318HNC4"/>
<proteinExistence type="predicted"/>
<reference evidence="1 2" key="2">
    <citation type="submission" date="2018-06" db="EMBL/GenBank/DDBJ databases">
        <title>Sequencing of bacterial isolates from soil warming experiment in Harvard Forest, Massachusetts, USA.</title>
        <authorList>
            <person name="Deangelis K.PhD."/>
        </authorList>
    </citation>
    <scope>NUCLEOTIDE SEQUENCE [LARGE SCALE GENOMIC DNA]</scope>
    <source>
        <strain evidence="1 2">GAS496</strain>
    </source>
</reference>
<sequence length="162" mass="16697">MASAFAELGLIHGLNPGSGCADRSAAEEVLAPPVLPTPDVGVEPTLEVGPLLELVVPDVEFELKFGFRTIPTRSKRSSNGFRSRVGPELVVPDVVSVVPAVVLGPVVVLVRDDEVLSDAPGAALPGAATARAVPPIAASPNVNRAAVLAMRVLIIDVPFLEA</sequence>
<name>A0A318HNC4_9MYCO</name>
<evidence type="ECO:0000313" key="2">
    <source>
        <dbReference type="Proteomes" id="UP000247781"/>
    </source>
</evidence>
<accession>A0A318HNC4</accession>